<dbReference type="SUPFAM" id="SSF140129">
    <property type="entry name" value="MxiH-like"/>
    <property type="match status" value="1"/>
</dbReference>
<evidence type="ECO:0000313" key="2">
    <source>
        <dbReference type="Proteomes" id="UP000254573"/>
    </source>
</evidence>
<dbReference type="InterPro" id="IPR021123">
    <property type="entry name" value="T3SS_needle-like"/>
</dbReference>
<gene>
    <name evidence="1" type="ORF">NCTC13160_03841</name>
</gene>
<dbReference type="InterPro" id="IPR037203">
    <property type="entry name" value="T3SS_needle-like_sf"/>
</dbReference>
<dbReference type="Proteomes" id="UP000254573">
    <property type="component" value="Unassembled WGS sequence"/>
</dbReference>
<dbReference type="OrthoDB" id="8657120at2"/>
<accession>A0A378YW01</accession>
<dbReference type="Pfam" id="PF09392">
    <property type="entry name" value="T3SS_needle_F"/>
    <property type="match status" value="1"/>
</dbReference>
<dbReference type="EMBL" id="UGSG01000001">
    <property type="protein sequence ID" value="SUA80621.1"/>
    <property type="molecule type" value="Genomic_DNA"/>
</dbReference>
<proteinExistence type="predicted"/>
<evidence type="ECO:0000313" key="1">
    <source>
        <dbReference type="EMBL" id="SUA80621.1"/>
    </source>
</evidence>
<reference evidence="1 2" key="1">
    <citation type="submission" date="2018-06" db="EMBL/GenBank/DDBJ databases">
        <authorList>
            <consortium name="Pathogen Informatics"/>
            <person name="Doyle S."/>
        </authorList>
    </citation>
    <scope>NUCLEOTIDE SEQUENCE [LARGE SCALE GENOMIC DNA]</scope>
    <source>
        <strain evidence="1 2">NCTC13160</strain>
    </source>
</reference>
<dbReference type="RefSeq" id="WP_023597401.1">
    <property type="nucleotide sequence ID" value="NZ_CP009553.3"/>
</dbReference>
<dbReference type="KEGG" id="ppnm:LV28_19470"/>
<dbReference type="Gene3D" id="1.20.58.90">
    <property type="match status" value="1"/>
</dbReference>
<name>A0A378YW01_9BURK</name>
<protein>
    <submittedName>
        <fullName evidence="1">Type III secretion apparatus needle protein</fullName>
    </submittedName>
</protein>
<organism evidence="1 2">
    <name type="scientific">Pandoraea pnomenusa</name>
    <dbReference type="NCBI Taxonomy" id="93220"/>
    <lineage>
        <taxon>Bacteria</taxon>
        <taxon>Pseudomonadati</taxon>
        <taxon>Pseudomonadota</taxon>
        <taxon>Betaproteobacteria</taxon>
        <taxon>Burkholderiales</taxon>
        <taxon>Burkholderiaceae</taxon>
        <taxon>Pandoraea</taxon>
    </lineage>
</organism>
<sequence length="84" mass="8900">MATPNAGSVDALTFGVINDTVFNVVKSTESNLKSTISGLGENPTTTDLLMVQQGVQQWTLMVQIQSTVTKEIGDAMKGIIQKAS</sequence>
<dbReference type="AlphaFoldDB" id="A0A378YW01"/>
<dbReference type="GO" id="GO:0015031">
    <property type="term" value="P:protein transport"/>
    <property type="evidence" value="ECO:0007669"/>
    <property type="project" value="InterPro"/>
</dbReference>